<sequence length="46" mass="4824">MLNLPLNGLRSGEPIKGVIVRASESAGFKKVLSASVVLQVFVISVV</sequence>
<protein>
    <submittedName>
        <fullName evidence="1">Uncharacterized protein</fullName>
    </submittedName>
</protein>
<keyword evidence="2" id="KW-1185">Reference proteome</keyword>
<organism evidence="1 2">
    <name type="scientific">Coprothermobacter proteolyticus (strain ATCC 35245 / DSM 5265 / OCM 4 / BT)</name>
    <dbReference type="NCBI Taxonomy" id="309798"/>
    <lineage>
        <taxon>Bacteria</taxon>
        <taxon>Pseudomonadati</taxon>
        <taxon>Coprothermobacterota</taxon>
        <taxon>Coprothermobacteria</taxon>
        <taxon>Coprothermobacterales</taxon>
        <taxon>Coprothermobacteraceae</taxon>
        <taxon>Coprothermobacter</taxon>
    </lineage>
</organism>
<reference evidence="1 2" key="2">
    <citation type="journal article" date="2014" name="Genome Announc.">
        <title>Complete Genome Sequence of Coprothermobacter proteolyticus DSM 5265.</title>
        <authorList>
            <person name="Alexiev A."/>
            <person name="Coil D.A."/>
            <person name="Badger J.H."/>
            <person name="Enticknap J."/>
            <person name="Ward N."/>
            <person name="Robb F.T."/>
            <person name="Eisen J.A."/>
        </authorList>
    </citation>
    <scope>NUCLEOTIDE SEQUENCE [LARGE SCALE GENOMIC DNA]</scope>
    <source>
        <strain evidence="2">ATCC 35245 / DSM 5265 / OCM 4 / BT</strain>
    </source>
</reference>
<reference evidence="2" key="1">
    <citation type="submission" date="2008-08" db="EMBL/GenBank/DDBJ databases">
        <title>The complete genome sequence of Coprothermobacter proteolyticus strain ATCC 5245 / DSM 5265 / BT.</title>
        <authorList>
            <person name="Dodson R.J."/>
            <person name="Durkin A.S."/>
            <person name="Wu M."/>
            <person name="Eisen J."/>
            <person name="Sutton G."/>
        </authorList>
    </citation>
    <scope>NUCLEOTIDE SEQUENCE [LARGE SCALE GENOMIC DNA]</scope>
    <source>
        <strain evidence="2">ATCC 35245 / DSM 5265 / OCM 4 / BT</strain>
    </source>
</reference>
<gene>
    <name evidence="1" type="ordered locus">COPRO5265_1544</name>
</gene>
<dbReference type="Proteomes" id="UP000001732">
    <property type="component" value="Chromosome"/>
</dbReference>
<evidence type="ECO:0000313" key="1">
    <source>
        <dbReference type="EMBL" id="ACI16792.1"/>
    </source>
</evidence>
<dbReference type="EMBL" id="CP001145">
    <property type="protein sequence ID" value="ACI16792.1"/>
    <property type="molecule type" value="Genomic_DNA"/>
</dbReference>
<name>B5Y6C2_COPPD</name>
<accession>B5Y6C2</accession>
<dbReference type="AlphaFoldDB" id="B5Y6C2"/>
<evidence type="ECO:0000313" key="2">
    <source>
        <dbReference type="Proteomes" id="UP000001732"/>
    </source>
</evidence>
<proteinExistence type="predicted"/>